<name>A0AAX4L1D7_9CREN</name>
<evidence type="ECO:0000313" key="2">
    <source>
        <dbReference type="Proteomes" id="UP001432202"/>
    </source>
</evidence>
<evidence type="ECO:0008006" key="3">
    <source>
        <dbReference type="Google" id="ProtNLM"/>
    </source>
</evidence>
<keyword evidence="2" id="KW-1185">Reference proteome</keyword>
<dbReference type="AlphaFoldDB" id="A0AAX4L1D7"/>
<accession>A0AAX4L1D7</accession>
<evidence type="ECO:0000313" key="1">
    <source>
        <dbReference type="EMBL" id="WWQ60373.1"/>
    </source>
</evidence>
<sequence length="101" mass="11767">MRTLALSMPLVIPRRKIYRGHKGSYEFYVIYIPQDFNDLIPIPAFITLLYNNETIKVGVRRPFKAGRNKYAVILPKDLSPIWEKIIKEGKEVILVLEHVLS</sequence>
<organism evidence="1 2">
    <name type="scientific">Sulfolobus tengchongensis</name>
    <dbReference type="NCBI Taxonomy" id="207809"/>
    <lineage>
        <taxon>Archaea</taxon>
        <taxon>Thermoproteota</taxon>
        <taxon>Thermoprotei</taxon>
        <taxon>Sulfolobales</taxon>
        <taxon>Sulfolobaceae</taxon>
        <taxon>Sulfolobus</taxon>
    </lineage>
</organism>
<protein>
    <recommendedName>
        <fullName evidence="3">DUF1905 domain-containing protein</fullName>
    </recommendedName>
</protein>
<dbReference type="RefSeq" id="WP_338601039.1">
    <property type="nucleotide sequence ID" value="NZ_CP146016.1"/>
</dbReference>
<dbReference type="EMBL" id="CP146016">
    <property type="protein sequence ID" value="WWQ60373.1"/>
    <property type="molecule type" value="Genomic_DNA"/>
</dbReference>
<dbReference type="GeneID" id="89337739"/>
<proteinExistence type="predicted"/>
<gene>
    <name evidence="1" type="ORF">V6M85_13180</name>
</gene>
<reference evidence="1 2" key="1">
    <citation type="submission" date="2024-02" db="EMBL/GenBank/DDBJ databases">
        <title>STSV induces naive adaptation in Sulfolobus.</title>
        <authorList>
            <person name="Xiang X."/>
            <person name="Song M."/>
        </authorList>
    </citation>
    <scope>NUCLEOTIDE SEQUENCE [LARGE SCALE GENOMIC DNA]</scope>
    <source>
        <strain evidence="1 2">RT2</strain>
    </source>
</reference>
<dbReference type="Proteomes" id="UP001432202">
    <property type="component" value="Chromosome"/>
</dbReference>